<feature type="region of interest" description="Disordered" evidence="1">
    <location>
        <begin position="44"/>
        <end position="69"/>
    </location>
</feature>
<dbReference type="InterPro" id="IPR011320">
    <property type="entry name" value="RNase_H1_N"/>
</dbReference>
<reference evidence="3 4" key="1">
    <citation type="submission" date="2024-01" db="EMBL/GenBank/DDBJ databases">
        <title>A draft genome for the cacao thread blight pathogen Marasmiellus scandens.</title>
        <authorList>
            <person name="Baruah I.K."/>
            <person name="Leung J."/>
            <person name="Bukari Y."/>
            <person name="Amoako-Attah I."/>
            <person name="Meinhardt L.W."/>
            <person name="Bailey B.A."/>
            <person name="Cohen S.P."/>
        </authorList>
    </citation>
    <scope>NUCLEOTIDE SEQUENCE [LARGE SCALE GENOMIC DNA]</scope>
    <source>
        <strain evidence="3 4">GH-19</strain>
    </source>
</reference>
<feature type="domain" description="Ribonuclease H1 N-terminal" evidence="2">
    <location>
        <begin position="145"/>
        <end position="185"/>
    </location>
</feature>
<dbReference type="InterPro" id="IPR009027">
    <property type="entry name" value="Ribosomal_bL9/RNase_H1_N"/>
</dbReference>
<name>A0ABR1INW0_9AGAR</name>
<dbReference type="EMBL" id="JBANRG010000084">
    <property type="protein sequence ID" value="KAK7437562.1"/>
    <property type="molecule type" value="Genomic_DNA"/>
</dbReference>
<evidence type="ECO:0000256" key="1">
    <source>
        <dbReference type="SAM" id="MobiDB-lite"/>
    </source>
</evidence>
<protein>
    <recommendedName>
        <fullName evidence="2">Ribonuclease H1 N-terminal domain-containing protein</fullName>
    </recommendedName>
</protein>
<proteinExistence type="predicted"/>
<accession>A0ABR1INW0</accession>
<sequence>MVSAVRNITLRPGEVLVISAVPPGLPPLTVDENDRHEDVCPQCEENEGVFHGPPTRASSPPPSFSQAVGTSDVATTTAVVSSSWVVATDPDGATNNAGPSQEIGIPSTAQIGNSFSPRAVIYLAFKRVPHPNEIELAWPLENYDKVYAVFRGSRIGMFPTWEIAQVFVLRVSGASYRKFSRFSDALKEYRRLFFRTTLVPELEVRPDAANPLFDFEDRHFDGDLKVIIPPDNRPFPIPINEPLPSHLTYADLNYRLSDGVVLPSLRDADTLSDGVITASLPGAGPQRSGNAVVIISDGESDVSDNGESD</sequence>
<dbReference type="InterPro" id="IPR037056">
    <property type="entry name" value="RNase_H1_N_sf"/>
</dbReference>
<organism evidence="3 4">
    <name type="scientific">Marasmiellus scandens</name>
    <dbReference type="NCBI Taxonomy" id="2682957"/>
    <lineage>
        <taxon>Eukaryota</taxon>
        <taxon>Fungi</taxon>
        <taxon>Dikarya</taxon>
        <taxon>Basidiomycota</taxon>
        <taxon>Agaricomycotina</taxon>
        <taxon>Agaricomycetes</taxon>
        <taxon>Agaricomycetidae</taxon>
        <taxon>Agaricales</taxon>
        <taxon>Marasmiineae</taxon>
        <taxon>Omphalotaceae</taxon>
        <taxon>Marasmiellus</taxon>
    </lineage>
</organism>
<evidence type="ECO:0000313" key="3">
    <source>
        <dbReference type="EMBL" id="KAK7437562.1"/>
    </source>
</evidence>
<evidence type="ECO:0000313" key="4">
    <source>
        <dbReference type="Proteomes" id="UP001498398"/>
    </source>
</evidence>
<comment type="caution">
    <text evidence="3">The sequence shown here is derived from an EMBL/GenBank/DDBJ whole genome shotgun (WGS) entry which is preliminary data.</text>
</comment>
<dbReference type="Pfam" id="PF01693">
    <property type="entry name" value="Cauli_VI"/>
    <property type="match status" value="1"/>
</dbReference>
<gene>
    <name evidence="3" type="ORF">VKT23_018460</name>
</gene>
<dbReference type="Gene3D" id="3.40.970.10">
    <property type="entry name" value="Ribonuclease H1, N-terminal domain"/>
    <property type="match status" value="1"/>
</dbReference>
<evidence type="ECO:0000259" key="2">
    <source>
        <dbReference type="Pfam" id="PF01693"/>
    </source>
</evidence>
<dbReference type="SUPFAM" id="SSF55658">
    <property type="entry name" value="L9 N-domain-like"/>
    <property type="match status" value="1"/>
</dbReference>
<keyword evidence="4" id="KW-1185">Reference proteome</keyword>
<dbReference type="Proteomes" id="UP001498398">
    <property type="component" value="Unassembled WGS sequence"/>
</dbReference>